<gene>
    <name evidence="1" type="ORF">NBR_LOCUS12512</name>
</gene>
<dbReference type="EMBL" id="UYSL01020782">
    <property type="protein sequence ID" value="VDL76101.1"/>
    <property type="molecule type" value="Genomic_DNA"/>
</dbReference>
<proteinExistence type="predicted"/>
<keyword evidence="2" id="KW-1185">Reference proteome</keyword>
<sequence>MKVEGKGVGIDQFRSAPHICFILNRKMVEIGHNRKKTQFMKNSLCDEGHIELGGSPIAETKSYVYL</sequence>
<organism evidence="3">
    <name type="scientific">Nippostrongylus brasiliensis</name>
    <name type="common">Rat hookworm</name>
    <dbReference type="NCBI Taxonomy" id="27835"/>
    <lineage>
        <taxon>Eukaryota</taxon>
        <taxon>Metazoa</taxon>
        <taxon>Ecdysozoa</taxon>
        <taxon>Nematoda</taxon>
        <taxon>Chromadorea</taxon>
        <taxon>Rhabditida</taxon>
        <taxon>Rhabditina</taxon>
        <taxon>Rhabditomorpha</taxon>
        <taxon>Strongyloidea</taxon>
        <taxon>Heligmosomidae</taxon>
        <taxon>Nippostrongylus</taxon>
    </lineage>
</organism>
<evidence type="ECO:0000313" key="1">
    <source>
        <dbReference type="EMBL" id="VDL76101.1"/>
    </source>
</evidence>
<name>A0A0N4Y8G4_NIPBR</name>
<dbReference type="AlphaFoldDB" id="A0A0N4Y8G4"/>
<reference evidence="3" key="1">
    <citation type="submission" date="2017-02" db="UniProtKB">
        <authorList>
            <consortium name="WormBaseParasite"/>
        </authorList>
    </citation>
    <scope>IDENTIFICATION</scope>
</reference>
<protein>
    <submittedName>
        <fullName evidence="3">Transposase</fullName>
    </submittedName>
</protein>
<evidence type="ECO:0000313" key="3">
    <source>
        <dbReference type="WBParaSite" id="NBR_0001251101-mRNA-1"/>
    </source>
</evidence>
<evidence type="ECO:0000313" key="2">
    <source>
        <dbReference type="Proteomes" id="UP000271162"/>
    </source>
</evidence>
<reference evidence="1 2" key="2">
    <citation type="submission" date="2018-11" db="EMBL/GenBank/DDBJ databases">
        <authorList>
            <consortium name="Pathogen Informatics"/>
        </authorList>
    </citation>
    <scope>NUCLEOTIDE SEQUENCE [LARGE SCALE GENOMIC DNA]</scope>
</reference>
<dbReference type="WBParaSite" id="NBR_0001251101-mRNA-1">
    <property type="protein sequence ID" value="NBR_0001251101-mRNA-1"/>
    <property type="gene ID" value="NBR_0001251101"/>
</dbReference>
<accession>A0A0N4Y8G4</accession>
<dbReference type="Proteomes" id="UP000271162">
    <property type="component" value="Unassembled WGS sequence"/>
</dbReference>